<name>A0AAN9Q7J4_CANGL</name>
<gene>
    <name evidence="3" type="ORF">VNO77_29157</name>
</gene>
<feature type="compositionally biased region" description="Polar residues" evidence="1">
    <location>
        <begin position="300"/>
        <end position="312"/>
    </location>
</feature>
<dbReference type="SMART" id="SM00164">
    <property type="entry name" value="TBC"/>
    <property type="match status" value="1"/>
</dbReference>
<evidence type="ECO:0000313" key="4">
    <source>
        <dbReference type="Proteomes" id="UP001367508"/>
    </source>
</evidence>
<accession>A0AAN9Q7J4</accession>
<protein>
    <recommendedName>
        <fullName evidence="2">Rab-GAP TBC domain-containing protein</fullName>
    </recommendedName>
</protein>
<dbReference type="InterPro" id="IPR000195">
    <property type="entry name" value="Rab-GAP-TBC_dom"/>
</dbReference>
<dbReference type="AlphaFoldDB" id="A0AAN9Q7J4"/>
<reference evidence="3 4" key="1">
    <citation type="submission" date="2024-01" db="EMBL/GenBank/DDBJ databases">
        <title>The genomes of 5 underutilized Papilionoideae crops provide insights into root nodulation and disease resistanc.</title>
        <authorList>
            <person name="Jiang F."/>
        </authorList>
    </citation>
    <scope>NUCLEOTIDE SEQUENCE [LARGE SCALE GENOMIC DNA]</scope>
    <source>
        <strain evidence="3">LVBAO_FW01</strain>
        <tissue evidence="3">Leaves</tissue>
    </source>
</reference>
<proteinExistence type="predicted"/>
<dbReference type="Gene3D" id="1.10.472.80">
    <property type="entry name" value="Ypt/Rab-GAP domain of gyp1p, domain 3"/>
    <property type="match status" value="1"/>
</dbReference>
<dbReference type="PANTHER" id="PTHR22957">
    <property type="entry name" value="TBC1 DOMAIN FAMILY MEMBER GTPASE-ACTIVATING PROTEIN"/>
    <property type="match status" value="1"/>
</dbReference>
<feature type="compositionally biased region" description="Polar residues" evidence="1">
    <location>
        <begin position="650"/>
        <end position="671"/>
    </location>
</feature>
<feature type="compositionally biased region" description="Basic and acidic residues" evidence="1">
    <location>
        <begin position="343"/>
        <end position="360"/>
    </location>
</feature>
<evidence type="ECO:0000256" key="1">
    <source>
        <dbReference type="SAM" id="MobiDB-lite"/>
    </source>
</evidence>
<dbReference type="GO" id="GO:0005096">
    <property type="term" value="F:GTPase activator activity"/>
    <property type="evidence" value="ECO:0007669"/>
    <property type="project" value="TreeGrafter"/>
</dbReference>
<dbReference type="PANTHER" id="PTHR22957:SF456">
    <property type="entry name" value="YPT_RAB-GAP DOMAIN OF GYP1P SUPERFAMILY PROTEIN"/>
    <property type="match status" value="1"/>
</dbReference>
<dbReference type="Proteomes" id="UP001367508">
    <property type="component" value="Unassembled WGS sequence"/>
</dbReference>
<evidence type="ECO:0000259" key="2">
    <source>
        <dbReference type="PROSITE" id="PS50086"/>
    </source>
</evidence>
<feature type="region of interest" description="Disordered" evidence="1">
    <location>
        <begin position="340"/>
        <end position="360"/>
    </location>
</feature>
<evidence type="ECO:0000313" key="3">
    <source>
        <dbReference type="EMBL" id="KAK7325086.1"/>
    </source>
</evidence>
<sequence length="856" mass="97131">MVQSGGSTTTFQGIASIKQEAVIIKRWRQGGAPPQPEFEPASSLFEIPSHILFVPINPFYHLLPSFRYPFDSINRILAVEVADKVSERSVMYCGEEDKKWRCGKVGAVNLRKVSSIMRDIGDPCLSQSPVKVVLTVKRMLKPDKWQALSDSEGKVFGFRKALKLIVLGGVDPSIRPEVWEFLLGCYALSSTAEYRRRLRAARREHYSDLIKQCQTMHSSVGTGSLAYVVGSKIMDMRTSSKDEREMQAKIEKSTYSDDNVEVGNCCDRSIICTEAADATHRECSNNGVDLNSLRASTDNATYSSTQQNSSSPKLEREPEGSHYVIDSSCDFPPFPVTNVFEKGGNDKKSGTEHSDELPARDKLSFEDDSMHSFRINNNVDLVIELDNEQPLATLHPMDSEIEIVSHDEEEPEFLSDKPVYGAQMVSPLKISDVPQPAMISASISQGWPFSEDRVSEWLWTLHRIVVDVVRTDSHLEFYEDTRNLARMSDILAVYAWVDPATGYCQGMSDLLSPFVVIFEDNADAFWCFEMLLRRMRENFQLEGPTRVMKQLQALWHILEMLDKEVFSHLTKIGAESLHFAFRMLLVLFRRELSFNEALSMWEMMWAADFDESLAYNLEENCLEALEVHLPRNSSNDMREEIAEIDEGSMKSGSQSNHNENDNTKASLQSNHGNSDHSVFDIKLKSFSSHSFCGLARNIWPRNHRVRMGSISSLTRKGNDELAIFCVAAIIVLNSQKIIRDTHSFDDMIKMFNDNMLKINVKRCITTAIKLRKKYFNKVSPKLVIFLYLPLIKVGINCFGQTVCRNKQKKLCCRERGLSSILLLLDEDNCAALCRFPMAECGYWNEHYIPVKGILGL</sequence>
<feature type="region of interest" description="Disordered" evidence="1">
    <location>
        <begin position="646"/>
        <end position="671"/>
    </location>
</feature>
<dbReference type="Gene3D" id="1.10.8.270">
    <property type="entry name" value="putative rabgap domain of human tbc1 domain family member 14 like domains"/>
    <property type="match status" value="1"/>
</dbReference>
<feature type="region of interest" description="Disordered" evidence="1">
    <location>
        <begin position="300"/>
        <end position="321"/>
    </location>
</feature>
<keyword evidence="4" id="KW-1185">Reference proteome</keyword>
<dbReference type="Pfam" id="PF00566">
    <property type="entry name" value="RabGAP-TBC"/>
    <property type="match status" value="1"/>
</dbReference>
<comment type="caution">
    <text evidence="3">The sequence shown here is derived from an EMBL/GenBank/DDBJ whole genome shotgun (WGS) entry which is preliminary data.</text>
</comment>
<dbReference type="FunFam" id="1.10.8.270:FF:000021">
    <property type="entry name" value="Ypt/Rab-GAP domain of gyp1p superfamily protein"/>
    <property type="match status" value="1"/>
</dbReference>
<dbReference type="InterPro" id="IPR035969">
    <property type="entry name" value="Rab-GAP_TBC_sf"/>
</dbReference>
<feature type="domain" description="Rab-GAP TBC" evidence="2">
    <location>
        <begin position="169"/>
        <end position="608"/>
    </location>
</feature>
<dbReference type="SUPFAM" id="SSF47923">
    <property type="entry name" value="Ypt/Rab-GAP domain of gyp1p"/>
    <property type="match status" value="2"/>
</dbReference>
<organism evidence="3 4">
    <name type="scientific">Canavalia gladiata</name>
    <name type="common">Sword bean</name>
    <name type="synonym">Dolichos gladiatus</name>
    <dbReference type="NCBI Taxonomy" id="3824"/>
    <lineage>
        <taxon>Eukaryota</taxon>
        <taxon>Viridiplantae</taxon>
        <taxon>Streptophyta</taxon>
        <taxon>Embryophyta</taxon>
        <taxon>Tracheophyta</taxon>
        <taxon>Spermatophyta</taxon>
        <taxon>Magnoliopsida</taxon>
        <taxon>eudicotyledons</taxon>
        <taxon>Gunneridae</taxon>
        <taxon>Pentapetalae</taxon>
        <taxon>rosids</taxon>
        <taxon>fabids</taxon>
        <taxon>Fabales</taxon>
        <taxon>Fabaceae</taxon>
        <taxon>Papilionoideae</taxon>
        <taxon>50 kb inversion clade</taxon>
        <taxon>NPAAA clade</taxon>
        <taxon>indigoferoid/millettioid clade</taxon>
        <taxon>Phaseoleae</taxon>
        <taxon>Canavalia</taxon>
    </lineage>
</organism>
<dbReference type="EMBL" id="JAYMYQ010000006">
    <property type="protein sequence ID" value="KAK7325086.1"/>
    <property type="molecule type" value="Genomic_DNA"/>
</dbReference>
<dbReference type="PROSITE" id="PS50086">
    <property type="entry name" value="TBC_RABGAP"/>
    <property type="match status" value="1"/>
</dbReference>